<name>A0A328TYY1_9BACL</name>
<dbReference type="AlphaFoldDB" id="A0A328TYY1"/>
<protein>
    <recommendedName>
        <fullName evidence="3">DUF4829 domain-containing protein</fullName>
    </recommendedName>
</protein>
<accession>A0A328TYY1</accession>
<reference evidence="1 2" key="1">
    <citation type="submission" date="2018-06" db="EMBL/GenBank/DDBJ databases">
        <title>Paenibacillus montanisoli sp. nov., isolated from mountain area soil.</title>
        <authorList>
            <person name="Wu M."/>
        </authorList>
    </citation>
    <scope>NUCLEOTIDE SEQUENCE [LARGE SCALE GENOMIC DNA]</scope>
    <source>
        <strain evidence="1 2">RA17</strain>
    </source>
</reference>
<sequence length="165" mass="19134">MKKGFITRYNVGKYFKRGWIVLLKLYKQKLKIMVLLLLVSNLISVRETVSAHPLSKTPYIDESAFQNEELECVHVINSAIRYINENNVTGYKRLLTELYRNGAAKDVSFSDTNITSVKLKSLGGGLNGKTFYYFAYVEVEIDKHSNLWLYVLKKEKNKWLIEKAD</sequence>
<dbReference type="EMBL" id="QLUW01000002">
    <property type="protein sequence ID" value="RAP75699.1"/>
    <property type="molecule type" value="Genomic_DNA"/>
</dbReference>
<keyword evidence="2" id="KW-1185">Reference proteome</keyword>
<evidence type="ECO:0000313" key="1">
    <source>
        <dbReference type="EMBL" id="RAP75699.1"/>
    </source>
</evidence>
<proteinExistence type="predicted"/>
<evidence type="ECO:0008006" key="3">
    <source>
        <dbReference type="Google" id="ProtNLM"/>
    </source>
</evidence>
<evidence type="ECO:0000313" key="2">
    <source>
        <dbReference type="Proteomes" id="UP000249260"/>
    </source>
</evidence>
<comment type="caution">
    <text evidence="1">The sequence shown here is derived from an EMBL/GenBank/DDBJ whole genome shotgun (WGS) entry which is preliminary data.</text>
</comment>
<dbReference type="Proteomes" id="UP000249260">
    <property type="component" value="Unassembled WGS sequence"/>
</dbReference>
<gene>
    <name evidence="1" type="ORF">DL346_09590</name>
</gene>
<organism evidence="1 2">
    <name type="scientific">Paenibacillus montanisoli</name>
    <dbReference type="NCBI Taxonomy" id="2081970"/>
    <lineage>
        <taxon>Bacteria</taxon>
        <taxon>Bacillati</taxon>
        <taxon>Bacillota</taxon>
        <taxon>Bacilli</taxon>
        <taxon>Bacillales</taxon>
        <taxon>Paenibacillaceae</taxon>
        <taxon>Paenibacillus</taxon>
    </lineage>
</organism>